<accession>A0A5C5XU68</accession>
<dbReference type="Proteomes" id="UP000318478">
    <property type="component" value="Unassembled WGS sequence"/>
</dbReference>
<evidence type="ECO:0000313" key="3">
    <source>
        <dbReference type="Proteomes" id="UP000318478"/>
    </source>
</evidence>
<evidence type="ECO:0000256" key="1">
    <source>
        <dbReference type="SAM" id="MobiDB-lite"/>
    </source>
</evidence>
<keyword evidence="3" id="KW-1185">Reference proteome</keyword>
<evidence type="ECO:0000313" key="2">
    <source>
        <dbReference type="EMBL" id="TWT65933.1"/>
    </source>
</evidence>
<comment type="caution">
    <text evidence="2">The sequence shown here is derived from an EMBL/GenBank/DDBJ whole genome shotgun (WGS) entry which is preliminary data.</text>
</comment>
<feature type="region of interest" description="Disordered" evidence="1">
    <location>
        <begin position="36"/>
        <end position="68"/>
    </location>
</feature>
<name>A0A5C5XU68_9BACT</name>
<organism evidence="2 3">
    <name type="scientific">Posidoniimonas polymericola</name>
    <dbReference type="NCBI Taxonomy" id="2528002"/>
    <lineage>
        <taxon>Bacteria</taxon>
        <taxon>Pseudomonadati</taxon>
        <taxon>Planctomycetota</taxon>
        <taxon>Planctomycetia</taxon>
        <taxon>Pirellulales</taxon>
        <taxon>Lacipirellulaceae</taxon>
        <taxon>Posidoniimonas</taxon>
    </lineage>
</organism>
<dbReference type="AlphaFoldDB" id="A0A5C5XU68"/>
<sequence>MGVSNQTDKLNRPGTRLSGFLRHDANHQVRVLFRGAPSAAGRSRRLSADATKSSQVVVRNEPHHTANP</sequence>
<feature type="region of interest" description="Disordered" evidence="1">
    <location>
        <begin position="1"/>
        <end position="22"/>
    </location>
</feature>
<dbReference type="EMBL" id="SJPO01000018">
    <property type="protein sequence ID" value="TWT65933.1"/>
    <property type="molecule type" value="Genomic_DNA"/>
</dbReference>
<reference evidence="2 3" key="1">
    <citation type="submission" date="2019-02" db="EMBL/GenBank/DDBJ databases">
        <title>Deep-cultivation of Planctomycetes and their phenomic and genomic characterization uncovers novel biology.</title>
        <authorList>
            <person name="Wiegand S."/>
            <person name="Jogler M."/>
            <person name="Boedeker C."/>
            <person name="Pinto D."/>
            <person name="Vollmers J."/>
            <person name="Rivas-Marin E."/>
            <person name="Kohn T."/>
            <person name="Peeters S.H."/>
            <person name="Heuer A."/>
            <person name="Rast P."/>
            <person name="Oberbeckmann S."/>
            <person name="Bunk B."/>
            <person name="Jeske O."/>
            <person name="Meyerdierks A."/>
            <person name="Storesund J.E."/>
            <person name="Kallscheuer N."/>
            <person name="Luecker S."/>
            <person name="Lage O.M."/>
            <person name="Pohl T."/>
            <person name="Merkel B.J."/>
            <person name="Hornburger P."/>
            <person name="Mueller R.-W."/>
            <person name="Bruemmer F."/>
            <person name="Labrenz M."/>
            <person name="Spormann A.M."/>
            <person name="Op Den Camp H."/>
            <person name="Overmann J."/>
            <person name="Amann R."/>
            <person name="Jetten M.S.M."/>
            <person name="Mascher T."/>
            <person name="Medema M.H."/>
            <person name="Devos D.P."/>
            <person name="Kaster A.-K."/>
            <person name="Ovreas L."/>
            <person name="Rohde M."/>
            <person name="Galperin M.Y."/>
            <person name="Jogler C."/>
        </authorList>
    </citation>
    <scope>NUCLEOTIDE SEQUENCE [LARGE SCALE GENOMIC DNA]</scope>
    <source>
        <strain evidence="2 3">Pla123a</strain>
    </source>
</reference>
<protein>
    <submittedName>
        <fullName evidence="2">Uncharacterized protein</fullName>
    </submittedName>
</protein>
<gene>
    <name evidence="2" type="ORF">Pla123a_48440</name>
</gene>
<proteinExistence type="predicted"/>